<dbReference type="GO" id="GO:0005524">
    <property type="term" value="F:ATP binding"/>
    <property type="evidence" value="ECO:0007669"/>
    <property type="project" value="UniProtKB-KW"/>
</dbReference>
<feature type="region of interest" description="Disordered" evidence="7">
    <location>
        <begin position="398"/>
        <end position="434"/>
    </location>
</feature>
<feature type="compositionally biased region" description="Polar residues" evidence="7">
    <location>
        <begin position="407"/>
        <end position="417"/>
    </location>
</feature>
<dbReference type="AlphaFoldDB" id="A0A0H2S6L6"/>
<evidence type="ECO:0000256" key="7">
    <source>
        <dbReference type="SAM" id="MobiDB-lite"/>
    </source>
</evidence>
<dbReference type="EMBL" id="KQ085906">
    <property type="protein sequence ID" value="KLO17328.1"/>
    <property type="molecule type" value="Genomic_DNA"/>
</dbReference>
<evidence type="ECO:0000256" key="2">
    <source>
        <dbReference type="ARBA" id="ARBA00022741"/>
    </source>
</evidence>
<dbReference type="PANTHER" id="PTHR37739">
    <property type="entry name" value="KINESIN-LIKE PROTEIN KIN-12D"/>
    <property type="match status" value="1"/>
</dbReference>
<keyword evidence="2" id="KW-0547">Nucleotide-binding</keyword>
<feature type="region of interest" description="Disordered" evidence="7">
    <location>
        <begin position="1055"/>
        <end position="1099"/>
    </location>
</feature>
<evidence type="ECO:0000256" key="5">
    <source>
        <dbReference type="ARBA" id="ARBA00023175"/>
    </source>
</evidence>
<accession>A0A0H2S6L6</accession>
<dbReference type="InParanoid" id="A0A0H2S6L6"/>
<protein>
    <submittedName>
        <fullName evidence="8">Uncharacterized protein</fullName>
    </submittedName>
</protein>
<feature type="region of interest" description="Disordered" evidence="7">
    <location>
        <begin position="278"/>
        <end position="336"/>
    </location>
</feature>
<reference evidence="8 9" key="1">
    <citation type="submission" date="2015-04" db="EMBL/GenBank/DDBJ databases">
        <title>Complete genome sequence of Schizopora paradoxa KUC8140, a cosmopolitan wood degrader in East Asia.</title>
        <authorList>
            <consortium name="DOE Joint Genome Institute"/>
            <person name="Min B."/>
            <person name="Park H."/>
            <person name="Jang Y."/>
            <person name="Kim J.-J."/>
            <person name="Kim K.H."/>
            <person name="Pangilinan J."/>
            <person name="Lipzen A."/>
            <person name="Riley R."/>
            <person name="Grigoriev I.V."/>
            <person name="Spatafora J.W."/>
            <person name="Choi I.-G."/>
        </authorList>
    </citation>
    <scope>NUCLEOTIDE SEQUENCE [LARGE SCALE GENOMIC DNA]</scope>
    <source>
        <strain evidence="8 9">KUC8140</strain>
    </source>
</reference>
<proteinExistence type="predicted"/>
<keyword evidence="5" id="KW-0505">Motor protein</keyword>
<keyword evidence="1" id="KW-0493">Microtubule</keyword>
<dbReference type="PANTHER" id="PTHR37739:SF8">
    <property type="entry name" value="KINESIN-LIKE PROTEIN KIN-12D"/>
    <property type="match status" value="1"/>
</dbReference>
<organism evidence="8 9">
    <name type="scientific">Schizopora paradoxa</name>
    <dbReference type="NCBI Taxonomy" id="27342"/>
    <lineage>
        <taxon>Eukaryota</taxon>
        <taxon>Fungi</taxon>
        <taxon>Dikarya</taxon>
        <taxon>Basidiomycota</taxon>
        <taxon>Agaricomycotina</taxon>
        <taxon>Agaricomycetes</taxon>
        <taxon>Hymenochaetales</taxon>
        <taxon>Schizoporaceae</taxon>
        <taxon>Schizopora</taxon>
    </lineage>
</organism>
<evidence type="ECO:0000256" key="4">
    <source>
        <dbReference type="ARBA" id="ARBA00023054"/>
    </source>
</evidence>
<gene>
    <name evidence="8" type="ORF">SCHPADRAFT_887117</name>
</gene>
<feature type="coiled-coil region" evidence="6">
    <location>
        <begin position="720"/>
        <end position="810"/>
    </location>
</feature>
<feature type="compositionally biased region" description="Basic and acidic residues" evidence="7">
    <location>
        <begin position="287"/>
        <end position="297"/>
    </location>
</feature>
<evidence type="ECO:0000313" key="8">
    <source>
        <dbReference type="EMBL" id="KLO17328.1"/>
    </source>
</evidence>
<evidence type="ECO:0000256" key="1">
    <source>
        <dbReference type="ARBA" id="ARBA00022701"/>
    </source>
</evidence>
<dbReference type="GO" id="GO:0005874">
    <property type="term" value="C:microtubule"/>
    <property type="evidence" value="ECO:0007669"/>
    <property type="project" value="UniProtKB-KW"/>
</dbReference>
<sequence length="1099" mass="122654">MEKSISDHVNDAIECLDRIDTMIAKAGDSKTVSGVPLVSILKDAVHHLKLAKDAAFNQHVYFALSPDIFNPFNLPSVERSFSRFSLGEASRVLILKKHMNDPDPTVELPPPEERMGRNIVVYTISSGSRSSSFVLHGRLPLSTYQDDEYSARKISRGPLIANNAVRHRLLSAKDTPPGRLDLEVVARLVEEALGKKTPQPDITSRSWYCFPKEYILDIVSVFALVQARSDYLEIDGVGDRIDLSEEDTLGRIPVQFTRPSSAYGIPFSSFCTSQDLAQLCIMPPPPPKDEENKDPSLHQDPPNLNKKKKKKSRPKKRQGESVPTEKGGGEFTPGFSHLLDTSLEYDESKDKPVEKRWDESGLFLGPNRGASGYYNPKEVFIGRRSLDSERDFSEKEKARYAHVGQPHTRTQSASGTLLPNMPPPDSSAPGAGLDAPVVDPNAPVVDPNEVTEKIDEVFKKHTLPETAASIVQYIHSDHCPYSLSDKRALYDAILQHSVVAINPTPVPSNDPAKPLRFKSNFAETFHRLCKLEKEDLESALEDSADLLATLYQALCDDTERTHNLRRAFIEQSRSMTSLNSTVTRLLTTIEKKESEFKAMLAEQKAAHDAALEKEKAEHEAALAKEKAAHGAALKEEKAQHAEELVNVKLSLVDTINVEFKRRDALAVPLSESAATRQRQEDEMRHQQELMVAQGKLAELEGRLQASRTTQYKLINASSEYATLERAVNTSILRIEKLETEAATAKSLVTTHATKIKKLEKEKGTLECTVKKLKNDGEVEAGKAKQLAKRVESLETELIETNEELTKTRGELANATSGAAFAQLSARVSELVQLVDIQQQALLGNKKALGIIQNRVVLDQLIVDIGVVAGIVKEKTNEELLEMKPFEYNDYIWNLNNALSRNASFERQVDVFGLAVARVRHYDQDDSLRAFDELFTEANVCEAFDVIMSRASETRFNANDQVHQVPENYQPEASEDLIGITVPGEEIRISKVIYRTFNRHRTLAHRLQLGEISTTQGKASVEYYKEDKPKEKRHDMLKAAIDEHLKKIKEHEANLLARAAASDDGDDDDDDDDDSDDDDDDDSEDDSDDDDPNPNPNPNH</sequence>
<feature type="compositionally biased region" description="Acidic residues" evidence="7">
    <location>
        <begin position="1062"/>
        <end position="1091"/>
    </location>
</feature>
<feature type="compositionally biased region" description="Basic residues" evidence="7">
    <location>
        <begin position="305"/>
        <end position="316"/>
    </location>
</feature>
<name>A0A0H2S6L6_9AGAM</name>
<keyword evidence="4 6" id="KW-0175">Coiled coil</keyword>
<evidence type="ECO:0000313" key="9">
    <source>
        <dbReference type="Proteomes" id="UP000053477"/>
    </source>
</evidence>
<evidence type="ECO:0000256" key="6">
    <source>
        <dbReference type="SAM" id="Coils"/>
    </source>
</evidence>
<dbReference type="InterPro" id="IPR044986">
    <property type="entry name" value="KIF15/KIN-12"/>
</dbReference>
<keyword evidence="9" id="KW-1185">Reference proteome</keyword>
<evidence type="ECO:0000256" key="3">
    <source>
        <dbReference type="ARBA" id="ARBA00022840"/>
    </source>
</evidence>
<dbReference type="Proteomes" id="UP000053477">
    <property type="component" value="Unassembled WGS sequence"/>
</dbReference>
<keyword evidence="3" id="KW-0067">ATP-binding</keyword>